<feature type="region of interest" description="Disordered" evidence="1">
    <location>
        <begin position="270"/>
        <end position="355"/>
    </location>
</feature>
<feature type="compositionally biased region" description="Basic and acidic residues" evidence="1">
    <location>
        <begin position="193"/>
        <end position="208"/>
    </location>
</feature>
<proteinExistence type="predicted"/>
<dbReference type="Proteomes" id="UP001305647">
    <property type="component" value="Unassembled WGS sequence"/>
</dbReference>
<feature type="compositionally biased region" description="Basic and acidic residues" evidence="1">
    <location>
        <begin position="276"/>
        <end position="290"/>
    </location>
</feature>
<feature type="compositionally biased region" description="Basic and acidic residues" evidence="1">
    <location>
        <begin position="482"/>
        <end position="520"/>
    </location>
</feature>
<dbReference type="EMBL" id="MU863624">
    <property type="protein sequence ID" value="KAK4106263.1"/>
    <property type="molecule type" value="Genomic_DNA"/>
</dbReference>
<evidence type="ECO:0000313" key="4">
    <source>
        <dbReference type="Proteomes" id="UP001305647"/>
    </source>
</evidence>
<evidence type="ECO:0000256" key="1">
    <source>
        <dbReference type="SAM" id="MobiDB-lite"/>
    </source>
</evidence>
<keyword evidence="4" id="KW-1185">Reference proteome</keyword>
<name>A0AAN6Q9W3_9PEZI</name>
<evidence type="ECO:0000313" key="3">
    <source>
        <dbReference type="EMBL" id="KAK4106263.1"/>
    </source>
</evidence>
<accession>A0AAN6Q9W3</accession>
<feature type="compositionally biased region" description="Gly residues" evidence="1">
    <location>
        <begin position="435"/>
        <end position="449"/>
    </location>
</feature>
<keyword evidence="2" id="KW-0732">Signal</keyword>
<reference evidence="3" key="2">
    <citation type="submission" date="2023-05" db="EMBL/GenBank/DDBJ databases">
        <authorList>
            <consortium name="Lawrence Berkeley National Laboratory"/>
            <person name="Steindorff A."/>
            <person name="Hensen N."/>
            <person name="Bonometti L."/>
            <person name="Westerberg I."/>
            <person name="Brannstrom I.O."/>
            <person name="Guillou S."/>
            <person name="Cros-Aarteil S."/>
            <person name="Calhoun S."/>
            <person name="Haridas S."/>
            <person name="Kuo A."/>
            <person name="Mondo S."/>
            <person name="Pangilinan J."/>
            <person name="Riley R."/>
            <person name="Labutti K."/>
            <person name="Andreopoulos B."/>
            <person name="Lipzen A."/>
            <person name="Chen C."/>
            <person name="Yanf M."/>
            <person name="Daum C."/>
            <person name="Ng V."/>
            <person name="Clum A."/>
            <person name="Ohm R."/>
            <person name="Martin F."/>
            <person name="Silar P."/>
            <person name="Natvig D."/>
            <person name="Lalanne C."/>
            <person name="Gautier V."/>
            <person name="Ament-Velasquez S.L."/>
            <person name="Kruys A."/>
            <person name="Hutchinson M.I."/>
            <person name="Powell A.J."/>
            <person name="Barry K."/>
            <person name="Miller A.N."/>
            <person name="Grigoriev I.V."/>
            <person name="Debuchy R."/>
            <person name="Gladieux P."/>
            <person name="Thoren M.H."/>
            <person name="Johannesson H."/>
        </authorList>
    </citation>
    <scope>NUCLEOTIDE SEQUENCE</scope>
    <source>
        <strain evidence="3">CBS 757.83</strain>
    </source>
</reference>
<comment type="caution">
    <text evidence="3">The sequence shown here is derived from an EMBL/GenBank/DDBJ whole genome shotgun (WGS) entry which is preliminary data.</text>
</comment>
<feature type="compositionally biased region" description="Basic and acidic residues" evidence="1">
    <location>
        <begin position="418"/>
        <end position="428"/>
    </location>
</feature>
<feature type="compositionally biased region" description="Basic and acidic residues" evidence="1">
    <location>
        <begin position="552"/>
        <end position="565"/>
    </location>
</feature>
<organism evidence="3 4">
    <name type="scientific">Parathielavia hyrcaniae</name>
    <dbReference type="NCBI Taxonomy" id="113614"/>
    <lineage>
        <taxon>Eukaryota</taxon>
        <taxon>Fungi</taxon>
        <taxon>Dikarya</taxon>
        <taxon>Ascomycota</taxon>
        <taxon>Pezizomycotina</taxon>
        <taxon>Sordariomycetes</taxon>
        <taxon>Sordariomycetidae</taxon>
        <taxon>Sordariales</taxon>
        <taxon>Chaetomiaceae</taxon>
        <taxon>Parathielavia</taxon>
    </lineage>
</organism>
<feature type="compositionally biased region" description="Low complexity" evidence="1">
    <location>
        <begin position="390"/>
        <end position="416"/>
    </location>
</feature>
<feature type="region of interest" description="Disordered" evidence="1">
    <location>
        <begin position="482"/>
        <end position="565"/>
    </location>
</feature>
<evidence type="ECO:0000256" key="2">
    <source>
        <dbReference type="SAM" id="SignalP"/>
    </source>
</evidence>
<sequence>MKSAALSAGLVAALLCPTSVVAGAGTCPKLAYGSKRVTCILEVDKTTVQDGGNDAGHEHLDAKLLDPKNPVQITTIVRTTNVYAYSFIWNYFIKDGCPKTEALLRPILPMLDQTQHTIHCRVEARWSPDKHARGNYSVDYAGLGTGLSAKYQRAEYNALSTLDVHSGHGNDFSHCWGQPEKDRQGRSGGSQGDDGHHDDGHGQDKNDGGLKEKALQILQHQQGQQSPPQSVVSVKKSHDKFGGHYNTHKLHSCWVFEKYHVDIRQETYQVTPATGEKGKEGDKGKEADKGKQRRQFGGFGGFGGGKGGKGGKGGSSGGSGGSVGSSGGIGGGSGGFGGKGGNSGGGGGSSGGSGGSGGSFGGKVNKGIDGDDGYYGNWFDYYKGNAGNQGNQGSQGTQGGKDINGIMGIIGNQGTGFDKGKEDDKGKEGNQGNQGENGQGQVGGHGQGGIHRPLPGFPFYPQAWSTCQPEFLTLCLEDDDHHGHEQKKQVVDQKQAVDQKQEAAVEQKKEEDAGQKKEAESCEEESCSDQKSNEDGGEEGGHDECEGEDCGDDKHEEEKHDECDC</sequence>
<dbReference type="AlphaFoldDB" id="A0AAN6Q9W3"/>
<feature type="compositionally biased region" description="Basic and acidic residues" evidence="1">
    <location>
        <begin position="531"/>
        <end position="544"/>
    </location>
</feature>
<feature type="chain" id="PRO_5042874353" evidence="2">
    <location>
        <begin position="24"/>
        <end position="565"/>
    </location>
</feature>
<reference evidence="3" key="1">
    <citation type="journal article" date="2023" name="Mol. Phylogenet. Evol.">
        <title>Genome-scale phylogeny and comparative genomics of the fungal order Sordariales.</title>
        <authorList>
            <person name="Hensen N."/>
            <person name="Bonometti L."/>
            <person name="Westerberg I."/>
            <person name="Brannstrom I.O."/>
            <person name="Guillou S."/>
            <person name="Cros-Aarteil S."/>
            <person name="Calhoun S."/>
            <person name="Haridas S."/>
            <person name="Kuo A."/>
            <person name="Mondo S."/>
            <person name="Pangilinan J."/>
            <person name="Riley R."/>
            <person name="LaButti K."/>
            <person name="Andreopoulos B."/>
            <person name="Lipzen A."/>
            <person name="Chen C."/>
            <person name="Yan M."/>
            <person name="Daum C."/>
            <person name="Ng V."/>
            <person name="Clum A."/>
            <person name="Steindorff A."/>
            <person name="Ohm R.A."/>
            <person name="Martin F."/>
            <person name="Silar P."/>
            <person name="Natvig D.O."/>
            <person name="Lalanne C."/>
            <person name="Gautier V."/>
            <person name="Ament-Velasquez S.L."/>
            <person name="Kruys A."/>
            <person name="Hutchinson M.I."/>
            <person name="Powell A.J."/>
            <person name="Barry K."/>
            <person name="Miller A.N."/>
            <person name="Grigoriev I.V."/>
            <person name="Debuchy R."/>
            <person name="Gladieux P."/>
            <person name="Hiltunen Thoren M."/>
            <person name="Johannesson H."/>
        </authorList>
    </citation>
    <scope>NUCLEOTIDE SEQUENCE</scope>
    <source>
        <strain evidence="3">CBS 757.83</strain>
    </source>
</reference>
<feature type="signal peptide" evidence="2">
    <location>
        <begin position="1"/>
        <end position="23"/>
    </location>
</feature>
<feature type="region of interest" description="Disordered" evidence="1">
    <location>
        <begin position="173"/>
        <end position="208"/>
    </location>
</feature>
<gene>
    <name evidence="3" type="ORF">N658DRAFT_555203</name>
</gene>
<feature type="region of interest" description="Disordered" evidence="1">
    <location>
        <begin position="390"/>
        <end position="454"/>
    </location>
</feature>
<protein>
    <submittedName>
        <fullName evidence="3">Uncharacterized protein</fullName>
    </submittedName>
</protein>
<feature type="compositionally biased region" description="Gly residues" evidence="1">
    <location>
        <begin position="297"/>
        <end position="355"/>
    </location>
</feature>